<dbReference type="EMBL" id="BASE01000134">
    <property type="protein sequence ID" value="GAM16583.1"/>
    <property type="molecule type" value="Genomic_DNA"/>
</dbReference>
<dbReference type="AlphaFoldDB" id="A0A0A8X9H3"/>
<proteinExistence type="predicted"/>
<keyword evidence="2" id="KW-1185">Reference proteome</keyword>
<reference evidence="1 2" key="1">
    <citation type="submission" date="2013-06" db="EMBL/GenBank/DDBJ databases">
        <title>Whole genome shotgun sequence of Bacillus selenatarsenatis SF-1.</title>
        <authorList>
            <person name="Kuroda M."/>
            <person name="Sei K."/>
            <person name="Yamashita M."/>
            <person name="Ike M."/>
        </authorList>
    </citation>
    <scope>NUCLEOTIDE SEQUENCE [LARGE SCALE GENOMIC DNA]</scope>
    <source>
        <strain evidence="1 2">SF-1</strain>
    </source>
</reference>
<sequence length="37" mass="4259">MQPEIGTLDIYTFLLSEEIHTNYIKKADFISEIGLQS</sequence>
<accession>A0A0A8X9H3</accession>
<name>A0A0A8X9H3_MESS1</name>
<comment type="caution">
    <text evidence="1">The sequence shown here is derived from an EMBL/GenBank/DDBJ whole genome shotgun (WGS) entry which is preliminary data.</text>
</comment>
<dbReference type="Proteomes" id="UP000031014">
    <property type="component" value="Unassembled WGS sequence"/>
</dbReference>
<gene>
    <name evidence="1" type="ORF">SAMD00020551_4812</name>
</gene>
<organism evidence="1 2">
    <name type="scientific">Mesobacillus selenatarsenatis (strain DSM 18680 / JCM 14380 / FERM P-15431 / SF-1)</name>
    <dbReference type="NCBI Taxonomy" id="1321606"/>
    <lineage>
        <taxon>Bacteria</taxon>
        <taxon>Bacillati</taxon>
        <taxon>Bacillota</taxon>
        <taxon>Bacilli</taxon>
        <taxon>Bacillales</taxon>
        <taxon>Bacillaceae</taxon>
        <taxon>Mesobacillus</taxon>
    </lineage>
</organism>
<evidence type="ECO:0000313" key="1">
    <source>
        <dbReference type="EMBL" id="GAM16583.1"/>
    </source>
</evidence>
<evidence type="ECO:0000313" key="2">
    <source>
        <dbReference type="Proteomes" id="UP000031014"/>
    </source>
</evidence>
<protein>
    <submittedName>
        <fullName evidence="1">Uncharacterized protein</fullName>
    </submittedName>
</protein>